<feature type="transmembrane region" description="Helical" evidence="1">
    <location>
        <begin position="112"/>
        <end position="137"/>
    </location>
</feature>
<feature type="transmembrane region" description="Helical" evidence="1">
    <location>
        <begin position="205"/>
        <end position="223"/>
    </location>
</feature>
<dbReference type="STRING" id="316058.RPB_1082"/>
<dbReference type="eggNOG" id="COG1807">
    <property type="taxonomic scope" value="Bacteria"/>
</dbReference>
<dbReference type="HOGENOM" id="CLU_028670_0_0_5"/>
<reference evidence="3 4" key="1">
    <citation type="submission" date="2006-01" db="EMBL/GenBank/DDBJ databases">
        <title>Complete sequence of Rhodopseudomonas palustris HaA2.</title>
        <authorList>
            <consortium name="US DOE Joint Genome Institute"/>
            <person name="Copeland A."/>
            <person name="Lucas S."/>
            <person name="Lapidus A."/>
            <person name="Barry K."/>
            <person name="Detter J.C."/>
            <person name="Glavina T."/>
            <person name="Hammon N."/>
            <person name="Israni S."/>
            <person name="Pitluck S."/>
            <person name="Chain P."/>
            <person name="Malfatti S."/>
            <person name="Shin M."/>
            <person name="Vergez L."/>
            <person name="Schmutz J."/>
            <person name="Larimer F."/>
            <person name="Land M."/>
            <person name="Hauser L."/>
            <person name="Pelletier D.A."/>
            <person name="Kyrpides N."/>
            <person name="Anderson I."/>
            <person name="Oda Y."/>
            <person name="Harwood C.S."/>
            <person name="Richardson P."/>
        </authorList>
    </citation>
    <scope>NUCLEOTIDE SEQUENCE [LARGE SCALE GENOMIC DNA]</scope>
    <source>
        <strain evidence="3 4">HaA2</strain>
    </source>
</reference>
<feature type="domain" description="Glycosyltransferase RgtA/B/C/D-like" evidence="2">
    <location>
        <begin position="63"/>
        <end position="221"/>
    </location>
</feature>
<evidence type="ECO:0000313" key="3">
    <source>
        <dbReference type="EMBL" id="ABD05792.1"/>
    </source>
</evidence>
<evidence type="ECO:0000313" key="4">
    <source>
        <dbReference type="Proteomes" id="UP000008809"/>
    </source>
</evidence>
<dbReference type="AlphaFoldDB" id="Q2J168"/>
<feature type="transmembrane region" description="Helical" evidence="1">
    <location>
        <begin position="319"/>
        <end position="339"/>
    </location>
</feature>
<dbReference type="Proteomes" id="UP000008809">
    <property type="component" value="Chromosome"/>
</dbReference>
<feature type="transmembrane region" description="Helical" evidence="1">
    <location>
        <begin position="351"/>
        <end position="372"/>
    </location>
</feature>
<feature type="transmembrane region" description="Helical" evidence="1">
    <location>
        <begin position="292"/>
        <end position="313"/>
    </location>
</feature>
<dbReference type="InterPro" id="IPR038731">
    <property type="entry name" value="RgtA/B/C-like"/>
</dbReference>
<feature type="transmembrane region" description="Helical" evidence="1">
    <location>
        <begin position="77"/>
        <end position="100"/>
    </location>
</feature>
<dbReference type="KEGG" id="rpb:RPB_1082"/>
<keyword evidence="1" id="KW-0472">Membrane</keyword>
<feature type="transmembrane region" description="Helical" evidence="1">
    <location>
        <begin position="20"/>
        <end position="39"/>
    </location>
</feature>
<sequence>MRFTSLIIELIRARPRLMFWLVVSAQALLWLVVPLLVYASPPEGVATVLAYGREYQVGSDLGPPLAFWLADIAFRAAGGHIVGVYILAQLCFIVTFYALFQLARSMVGPQHAVIAVLLTATITAFAEPGVAFGPLVLARPLWALVLWHSWEIIGRGRRSAWFALSIEVGLLLLTTVAAPALLLLPIGFALATARSRRALMSFDPLFGLLVIAVLVLPYGIWLVRADIFALPPLPASTELGDRAILAAELFGGLLVALGGVALLALLNTRFDRGSDDAPVVYRAPVDPLARQFVYVFALAPALLGCIAAGLFGLSHVLGGAGIALLLVGLAVVMATGDLIRLRRQRVLRTAWAALVAAPAVAVILAAVVQPWASPTERATSLPASDIARFFGESFERRTGRPLPAVAGDPELAGLIAMGRSRPHLFLDAAPARTPWVTPATFSERGGLVVWRAADTAGKPPPEIAQRFPDIVPELPRAFERMIAGRQPPLRIGWAIVRPKASP</sequence>
<dbReference type="Pfam" id="PF13231">
    <property type="entry name" value="PMT_2"/>
    <property type="match status" value="1"/>
</dbReference>
<organism evidence="3 4">
    <name type="scientific">Rhodopseudomonas palustris (strain HaA2)</name>
    <dbReference type="NCBI Taxonomy" id="316058"/>
    <lineage>
        <taxon>Bacteria</taxon>
        <taxon>Pseudomonadati</taxon>
        <taxon>Pseudomonadota</taxon>
        <taxon>Alphaproteobacteria</taxon>
        <taxon>Hyphomicrobiales</taxon>
        <taxon>Nitrobacteraceae</taxon>
        <taxon>Rhodopseudomonas</taxon>
    </lineage>
</organism>
<dbReference type="EMBL" id="CP000250">
    <property type="protein sequence ID" value="ABD05792.1"/>
    <property type="molecule type" value="Genomic_DNA"/>
</dbReference>
<feature type="transmembrane region" description="Helical" evidence="1">
    <location>
        <begin position="168"/>
        <end position="193"/>
    </location>
</feature>
<gene>
    <name evidence="3" type="ordered locus">RPB_1082</name>
</gene>
<protein>
    <recommendedName>
        <fullName evidence="2">Glycosyltransferase RgtA/B/C/D-like domain-containing protein</fullName>
    </recommendedName>
</protein>
<keyword evidence="4" id="KW-1185">Reference proteome</keyword>
<accession>Q2J168</accession>
<keyword evidence="1" id="KW-0812">Transmembrane</keyword>
<dbReference type="OrthoDB" id="7955969at2"/>
<feature type="transmembrane region" description="Helical" evidence="1">
    <location>
        <begin position="243"/>
        <end position="266"/>
    </location>
</feature>
<name>Q2J168_RHOP2</name>
<evidence type="ECO:0000256" key="1">
    <source>
        <dbReference type="SAM" id="Phobius"/>
    </source>
</evidence>
<keyword evidence="1" id="KW-1133">Transmembrane helix</keyword>
<dbReference type="RefSeq" id="WP_011439981.1">
    <property type="nucleotide sequence ID" value="NC_007778.1"/>
</dbReference>
<proteinExistence type="predicted"/>
<evidence type="ECO:0000259" key="2">
    <source>
        <dbReference type="Pfam" id="PF13231"/>
    </source>
</evidence>